<dbReference type="InterPro" id="IPR043138">
    <property type="entry name" value="GGT_lsub"/>
</dbReference>
<reference evidence="2" key="1">
    <citation type="submission" date="2021-01" db="EMBL/GenBank/DDBJ databases">
        <authorList>
            <person name="Corre E."/>
            <person name="Pelletier E."/>
            <person name="Niang G."/>
            <person name="Scheremetjew M."/>
            <person name="Finn R."/>
            <person name="Kale V."/>
            <person name="Holt S."/>
            <person name="Cochrane G."/>
            <person name="Meng A."/>
            <person name="Brown T."/>
            <person name="Cohen L."/>
        </authorList>
    </citation>
    <scope>NUCLEOTIDE SEQUENCE</scope>
    <source>
        <strain evidence="2">CCMP1510</strain>
    </source>
</reference>
<dbReference type="AlphaFoldDB" id="A0A7S3JXH0"/>
<dbReference type="Gene3D" id="1.10.246.130">
    <property type="match status" value="1"/>
</dbReference>
<keyword evidence="1" id="KW-0472">Membrane</keyword>
<dbReference type="EMBL" id="HBIJ01013315">
    <property type="protein sequence ID" value="CAE0368264.1"/>
    <property type="molecule type" value="Transcribed_RNA"/>
</dbReference>
<dbReference type="SUPFAM" id="SSF56235">
    <property type="entry name" value="N-terminal nucleophile aminohydrolases (Ntn hydrolases)"/>
    <property type="match status" value="1"/>
</dbReference>
<dbReference type="Pfam" id="PF01019">
    <property type="entry name" value="G_glu_transpept"/>
    <property type="match status" value="1"/>
</dbReference>
<dbReference type="PANTHER" id="PTHR43881">
    <property type="entry name" value="GAMMA-GLUTAMYLTRANSPEPTIDASE (AFU_ORTHOLOGUE AFUA_4G13580)"/>
    <property type="match status" value="1"/>
</dbReference>
<evidence type="ECO:0000313" key="2">
    <source>
        <dbReference type="EMBL" id="CAE0368264.1"/>
    </source>
</evidence>
<protein>
    <recommendedName>
        <fullName evidence="3">Gamma-glutamyltransferase</fullName>
    </recommendedName>
</protein>
<dbReference type="InterPro" id="IPR043137">
    <property type="entry name" value="GGT_ssub_C"/>
</dbReference>
<keyword evidence="1" id="KW-0812">Transmembrane</keyword>
<proteinExistence type="predicted"/>
<evidence type="ECO:0000256" key="1">
    <source>
        <dbReference type="SAM" id="Phobius"/>
    </source>
</evidence>
<organism evidence="2">
    <name type="scientific">Aureoumbra lagunensis</name>
    <dbReference type="NCBI Taxonomy" id="44058"/>
    <lineage>
        <taxon>Eukaryota</taxon>
        <taxon>Sar</taxon>
        <taxon>Stramenopiles</taxon>
        <taxon>Ochrophyta</taxon>
        <taxon>Pelagophyceae</taxon>
        <taxon>Pelagomonadales</taxon>
        <taxon>Aureoumbra</taxon>
    </lineage>
</organism>
<dbReference type="PANTHER" id="PTHR43881:SF1">
    <property type="entry name" value="GAMMA-GLUTAMYLTRANSPEPTIDASE (AFU_ORTHOLOGUE AFUA_4G13580)"/>
    <property type="match status" value="1"/>
</dbReference>
<gene>
    <name evidence="2" type="ORF">ALAG00032_LOCUS9026</name>
</gene>
<dbReference type="Gene3D" id="3.60.20.40">
    <property type="match status" value="1"/>
</dbReference>
<accession>A0A7S3JXH0</accession>
<keyword evidence="1" id="KW-1133">Transmembrane helix</keyword>
<name>A0A7S3JXH0_9STRA</name>
<evidence type="ECO:0008006" key="3">
    <source>
        <dbReference type="Google" id="ProtNLM"/>
    </source>
</evidence>
<dbReference type="InterPro" id="IPR052896">
    <property type="entry name" value="GGT-like_enzyme"/>
</dbReference>
<dbReference type="PRINTS" id="PR01210">
    <property type="entry name" value="GGTRANSPTASE"/>
</dbReference>
<feature type="transmembrane region" description="Helical" evidence="1">
    <location>
        <begin position="6"/>
        <end position="26"/>
    </location>
</feature>
<sequence>MKDNLVKAFVFGGFSSVLAFYLLKLLKKKKMKARKEIFNEKFAAVKCKSEIIHSRLTSAMNKKIEGNDTLGYWGMVAASQKYASVAGIEILKIGGNAIDAAIAMAAVLCVTEPGSTDLGGDCFALIFDKGYVLGVNGSGRSSRHATRERVMRDLNLDHDDHQLEPATFNGHNVTVPGCVAAWCDMHQNFGTLSLRQILTPAIRLAKYGFCLGDKAQKAVDECNLYAPKFIATLLKKNPQNQVVVQRPEMAQVLEEIAMYGSKAFYFGKTAEAIEYAVKNAGGCLDVQDLAQHSTEFTQAISTQFAGVTVWEHRPNCAGIVVLVALNILNKLLPSDIYENQAKLLHFMIEALRWSFFECRKNLGSDNTPVSNLLSDEIATRLASQIEPHTATAVKKIQEQESQFLSEILHFGGTDTVSFQVIDAQGQAVSFVNSTYQSFGSKLSARGFSLQNRGHNFTTLKNHINCIAPQKKPYHTIMPCLVTRPSDGALLATLTNMGGFMQPSGHVQHLVNLFILGNSPQASVDAPRFCLKNIDKPFGSMDPTTYFEPHIDTTILKSLQNDYGHSISLLPKGDVFTCAKTVGKAQIILHDPETGLLRAGSDQRADGTALACTVPCCSRV</sequence>
<dbReference type="InterPro" id="IPR029055">
    <property type="entry name" value="Ntn_hydrolases_N"/>
</dbReference>